<dbReference type="Pfam" id="PF07729">
    <property type="entry name" value="FCD"/>
    <property type="match status" value="1"/>
</dbReference>
<gene>
    <name evidence="5" type="primary">nanR</name>
    <name evidence="8" type="ORF">DET57_10343</name>
</gene>
<dbReference type="HAMAP" id="MF_01236">
    <property type="entry name" value="HTH_NanR"/>
    <property type="match status" value="1"/>
</dbReference>
<proteinExistence type="inferred from homology"/>
<feature type="compositionally biased region" description="Polar residues" evidence="6">
    <location>
        <begin position="1"/>
        <end position="12"/>
    </location>
</feature>
<dbReference type="GO" id="GO:0045892">
    <property type="term" value="P:negative regulation of DNA-templated transcription"/>
    <property type="evidence" value="ECO:0007669"/>
    <property type="project" value="UniProtKB-UniRule"/>
</dbReference>
<dbReference type="PANTHER" id="PTHR43537">
    <property type="entry name" value="TRANSCRIPTIONAL REGULATOR, GNTR FAMILY"/>
    <property type="match status" value="1"/>
</dbReference>
<dbReference type="AlphaFoldDB" id="A0A318FW19"/>
<comment type="caution">
    <text evidence="8">The sequence shown here is derived from an EMBL/GenBank/DDBJ whole genome shotgun (WGS) entry which is preliminary data.</text>
</comment>
<dbReference type="NCBIfam" id="NF003011">
    <property type="entry name" value="PRK03837.1"/>
    <property type="match status" value="1"/>
</dbReference>
<evidence type="ECO:0000313" key="9">
    <source>
        <dbReference type="Proteomes" id="UP000247485"/>
    </source>
</evidence>
<protein>
    <recommendedName>
        <fullName evidence="5">HTH-type transcriptional repressor NanR</fullName>
    </recommendedName>
</protein>
<evidence type="ECO:0000256" key="2">
    <source>
        <dbReference type="ARBA" id="ARBA00023015"/>
    </source>
</evidence>
<dbReference type="GO" id="GO:0003700">
    <property type="term" value="F:DNA-binding transcription factor activity"/>
    <property type="evidence" value="ECO:0007669"/>
    <property type="project" value="UniProtKB-UniRule"/>
</dbReference>
<dbReference type="FunFam" id="1.10.10.10:FF:000150">
    <property type="entry name" value="HTH-type transcriptional repressor NanR"/>
    <property type="match status" value="1"/>
</dbReference>
<dbReference type="Gene3D" id="1.20.120.530">
    <property type="entry name" value="GntR ligand-binding domain-like"/>
    <property type="match status" value="1"/>
</dbReference>
<dbReference type="Proteomes" id="UP000247485">
    <property type="component" value="Unassembled WGS sequence"/>
</dbReference>
<dbReference type="SMART" id="SM00345">
    <property type="entry name" value="HTH_GNTR"/>
    <property type="match status" value="1"/>
</dbReference>
<dbReference type="PRINTS" id="PR00035">
    <property type="entry name" value="HTHGNTR"/>
</dbReference>
<dbReference type="GO" id="GO:0003677">
    <property type="term" value="F:DNA binding"/>
    <property type="evidence" value="ECO:0007669"/>
    <property type="project" value="UniProtKB-KW"/>
</dbReference>
<name>A0A318FW19_KLEOX</name>
<keyword evidence="2 5" id="KW-0805">Transcription regulation</keyword>
<dbReference type="Gene3D" id="1.10.10.10">
    <property type="entry name" value="Winged helix-like DNA-binding domain superfamily/Winged helix DNA-binding domain"/>
    <property type="match status" value="1"/>
</dbReference>
<dbReference type="InterPro" id="IPR036388">
    <property type="entry name" value="WH-like_DNA-bd_sf"/>
</dbReference>
<comment type="function">
    <text evidence="5">Transcriptional repressor that controls expression of the genes required for the catabolism of sialic acids.</text>
</comment>
<dbReference type="InterPro" id="IPR000524">
    <property type="entry name" value="Tscrpt_reg_HTH_GntR"/>
</dbReference>
<dbReference type="Pfam" id="PF00392">
    <property type="entry name" value="GntR"/>
    <property type="match status" value="1"/>
</dbReference>
<keyword evidence="1 5" id="KW-0678">Repressor</keyword>
<dbReference type="SUPFAM" id="SSF48008">
    <property type="entry name" value="GntR ligand-binding domain-like"/>
    <property type="match status" value="1"/>
</dbReference>
<feature type="region of interest" description="Disordered" evidence="6">
    <location>
        <begin position="1"/>
        <end position="35"/>
    </location>
</feature>
<evidence type="ECO:0000256" key="4">
    <source>
        <dbReference type="ARBA" id="ARBA00023163"/>
    </source>
</evidence>
<keyword evidence="4 5" id="KW-0804">Transcription</keyword>
<accession>A0A318FW19</accession>
<dbReference type="SMART" id="SM00895">
    <property type="entry name" value="FCD"/>
    <property type="match status" value="1"/>
</dbReference>
<evidence type="ECO:0000259" key="7">
    <source>
        <dbReference type="PROSITE" id="PS50949"/>
    </source>
</evidence>
<dbReference type="PANTHER" id="PTHR43537:SF53">
    <property type="entry name" value="HTH-TYPE TRANSCRIPTIONAL REPRESSOR NANR"/>
    <property type="match status" value="1"/>
</dbReference>
<dbReference type="InterPro" id="IPR023730">
    <property type="entry name" value="Tscrpt_reg_NanR"/>
</dbReference>
<evidence type="ECO:0000313" key="8">
    <source>
        <dbReference type="EMBL" id="PXW47616.1"/>
    </source>
</evidence>
<sequence>MEQPSRAVTNHTMVPMSAFDPQAEDTPSSIGNSLGRRPLARKKLSEMVEEELEQMIRRREFAEGEQLPSERELMTFFNVGRPSVREALAALKRKGLVQISNGERARVSRPSADTIIGELSGMAKDFLSHPGGIAHFEQLRLFFESSLVRYAAEHASDEQIEKLMQALKINSQSLDDNALFIRSDVEFHRVLAEIPGNPIFMAIHVALLDWLIAARPTVPERELHEHNSVSYQQHIVIVDAIRRRDPDEADRALQTHLNSVSATWHALGQKTQPRK</sequence>
<evidence type="ECO:0000256" key="3">
    <source>
        <dbReference type="ARBA" id="ARBA00023125"/>
    </source>
</evidence>
<reference evidence="8 9" key="1">
    <citation type="submission" date="2018-05" db="EMBL/GenBank/DDBJ databases">
        <title>Freshwater and sediment microbial communities from various areas in North America, analyzing microbe dynamics in response to fracking.</title>
        <authorList>
            <person name="Lamendella R."/>
        </authorList>
    </citation>
    <scope>NUCLEOTIDE SEQUENCE [LARGE SCALE GENOMIC DNA]</scope>
    <source>
        <strain evidence="8 9">67</strain>
    </source>
</reference>
<comment type="similarity">
    <text evidence="5">Belongs to the NanR family.</text>
</comment>
<evidence type="ECO:0000256" key="1">
    <source>
        <dbReference type="ARBA" id="ARBA00022491"/>
    </source>
</evidence>
<evidence type="ECO:0000256" key="5">
    <source>
        <dbReference type="HAMAP-Rule" id="MF_01236"/>
    </source>
</evidence>
<dbReference type="SUPFAM" id="SSF46785">
    <property type="entry name" value="Winged helix' DNA-binding domain"/>
    <property type="match status" value="1"/>
</dbReference>
<evidence type="ECO:0000256" key="6">
    <source>
        <dbReference type="SAM" id="MobiDB-lite"/>
    </source>
</evidence>
<dbReference type="InterPro" id="IPR011711">
    <property type="entry name" value="GntR_C"/>
</dbReference>
<dbReference type="InterPro" id="IPR008920">
    <property type="entry name" value="TF_FadR/GntR_C"/>
</dbReference>
<organism evidence="8 9">
    <name type="scientific">Klebsiella oxytoca</name>
    <dbReference type="NCBI Taxonomy" id="571"/>
    <lineage>
        <taxon>Bacteria</taxon>
        <taxon>Pseudomonadati</taxon>
        <taxon>Pseudomonadota</taxon>
        <taxon>Gammaproteobacteria</taxon>
        <taxon>Enterobacterales</taxon>
        <taxon>Enterobacteriaceae</taxon>
        <taxon>Klebsiella/Raoultella group</taxon>
        <taxon>Klebsiella</taxon>
    </lineage>
</organism>
<dbReference type="EMBL" id="QJJG01000003">
    <property type="protein sequence ID" value="PXW47616.1"/>
    <property type="molecule type" value="Genomic_DNA"/>
</dbReference>
<dbReference type="InterPro" id="IPR036390">
    <property type="entry name" value="WH_DNA-bd_sf"/>
</dbReference>
<dbReference type="PROSITE" id="PS50949">
    <property type="entry name" value="HTH_GNTR"/>
    <property type="match status" value="1"/>
</dbReference>
<keyword evidence="3 5" id="KW-0238">DNA-binding</keyword>
<dbReference type="CDD" id="cd07377">
    <property type="entry name" value="WHTH_GntR"/>
    <property type="match status" value="1"/>
</dbReference>
<feature type="domain" description="HTH gntR-type" evidence="7">
    <location>
        <begin position="42"/>
        <end position="110"/>
    </location>
</feature>